<evidence type="ECO:0000313" key="1">
    <source>
        <dbReference type="EMBL" id="NOE18967.1"/>
    </source>
</evidence>
<accession>A0AA90Z305</accession>
<dbReference type="RefSeq" id="WP_171330415.1">
    <property type="nucleotide sequence ID" value="NZ_WVRA01000004.1"/>
</dbReference>
<gene>
    <name evidence="1" type="ORF">GS634_12630</name>
</gene>
<evidence type="ECO:0000313" key="2">
    <source>
        <dbReference type="Proteomes" id="UP000597886"/>
    </source>
</evidence>
<dbReference type="SUPFAM" id="SSF56925">
    <property type="entry name" value="OMPA-like"/>
    <property type="match status" value="1"/>
</dbReference>
<reference evidence="1" key="1">
    <citation type="submission" date="2019-12" db="EMBL/GenBank/DDBJ databases">
        <title>Ruegeria JWLKs population differentiation of coral mucus and skeleton niches.</title>
        <authorList>
            <person name="Luo D."/>
        </authorList>
    </citation>
    <scope>NUCLEOTIDE SEQUENCE</scope>
    <source>
        <strain evidence="1">HKCCD6181</strain>
    </source>
</reference>
<dbReference type="Proteomes" id="UP000597886">
    <property type="component" value="Unassembled WGS sequence"/>
</dbReference>
<proteinExistence type="predicted"/>
<dbReference type="InterPro" id="IPR011250">
    <property type="entry name" value="OMP/PagP_B-barrel"/>
</dbReference>
<organism evidence="1 2">
    <name type="scientific">Ruegeria atlantica</name>
    <dbReference type="NCBI Taxonomy" id="81569"/>
    <lineage>
        <taxon>Bacteria</taxon>
        <taxon>Pseudomonadati</taxon>
        <taxon>Pseudomonadota</taxon>
        <taxon>Alphaproteobacteria</taxon>
        <taxon>Rhodobacterales</taxon>
        <taxon>Roseobacteraceae</taxon>
        <taxon>Ruegeria</taxon>
    </lineage>
</organism>
<protein>
    <submittedName>
        <fullName evidence="1">Uncharacterized protein</fullName>
    </submittedName>
</protein>
<comment type="caution">
    <text evidence="1">The sequence shown here is derived from an EMBL/GenBank/DDBJ whole genome shotgun (WGS) entry which is preliminary data.</text>
</comment>
<dbReference type="EMBL" id="WVRA01000004">
    <property type="protein sequence ID" value="NOE18967.1"/>
    <property type="molecule type" value="Genomic_DNA"/>
</dbReference>
<dbReference type="Gene3D" id="2.40.160.20">
    <property type="match status" value="1"/>
</dbReference>
<name>A0AA90Z305_9RHOB</name>
<dbReference type="AlphaFoldDB" id="A0AA90Z305"/>
<sequence length="72" mass="7692">MALDDTDTTLAAQPIAGVAYDINASTTLTVDARYARAFDVLSQRLAPNGALTGNVEDDLDTFSVSFGLRHNF</sequence>